<dbReference type="Pfam" id="PF23397">
    <property type="entry name" value="DUF7104"/>
    <property type="match status" value="2"/>
</dbReference>
<dbReference type="InterPro" id="IPR055530">
    <property type="entry name" value="DUF7104"/>
</dbReference>
<keyword evidence="2" id="KW-1185">Reference proteome</keyword>
<gene>
    <name evidence="1" type="ORF">PG993_010702</name>
</gene>
<dbReference type="Gene3D" id="1.20.5.340">
    <property type="match status" value="1"/>
</dbReference>
<comment type="caution">
    <text evidence="1">The sequence shown here is derived from an EMBL/GenBank/DDBJ whole genome shotgun (WGS) entry which is preliminary data.</text>
</comment>
<evidence type="ECO:0000313" key="1">
    <source>
        <dbReference type="EMBL" id="KAK8029411.1"/>
    </source>
</evidence>
<organism evidence="1 2">
    <name type="scientific">Apiospora rasikravindrae</name>
    <dbReference type="NCBI Taxonomy" id="990691"/>
    <lineage>
        <taxon>Eukaryota</taxon>
        <taxon>Fungi</taxon>
        <taxon>Dikarya</taxon>
        <taxon>Ascomycota</taxon>
        <taxon>Pezizomycotina</taxon>
        <taxon>Sordariomycetes</taxon>
        <taxon>Xylariomycetidae</taxon>
        <taxon>Amphisphaeriales</taxon>
        <taxon>Apiosporaceae</taxon>
        <taxon>Apiospora</taxon>
    </lineage>
</organism>
<dbReference type="EMBL" id="JAQQWK010000010">
    <property type="protein sequence ID" value="KAK8029411.1"/>
    <property type="molecule type" value="Genomic_DNA"/>
</dbReference>
<reference evidence="1 2" key="1">
    <citation type="submission" date="2023-01" db="EMBL/GenBank/DDBJ databases">
        <title>Analysis of 21 Apiospora genomes using comparative genomics revels a genus with tremendous synthesis potential of carbohydrate active enzymes and secondary metabolites.</title>
        <authorList>
            <person name="Sorensen T."/>
        </authorList>
    </citation>
    <scope>NUCLEOTIDE SEQUENCE [LARGE SCALE GENOMIC DNA]</scope>
    <source>
        <strain evidence="1 2">CBS 33761</strain>
    </source>
</reference>
<sequence>MAVVIRNEDIEITPDVVAAALRNRYCGEEIMALLLKKREDQAETMQDVVAAAAGEEWSGESARSGPA</sequence>
<proteinExistence type="predicted"/>
<dbReference type="Proteomes" id="UP001444661">
    <property type="component" value="Unassembled WGS sequence"/>
</dbReference>
<accession>A0ABR1SC24</accession>
<evidence type="ECO:0000313" key="2">
    <source>
        <dbReference type="Proteomes" id="UP001444661"/>
    </source>
</evidence>
<protein>
    <submittedName>
        <fullName evidence="1">Uncharacterized protein</fullName>
    </submittedName>
</protein>
<name>A0ABR1SC24_9PEZI</name>